<dbReference type="Proteomes" id="UP000261540">
    <property type="component" value="Unplaced"/>
</dbReference>
<proteinExistence type="predicted"/>
<dbReference type="InterPro" id="IPR006574">
    <property type="entry name" value="PRY"/>
</dbReference>
<dbReference type="InterPro" id="IPR003879">
    <property type="entry name" value="Butyrophylin_SPRY"/>
</dbReference>
<dbReference type="InterPro" id="IPR013320">
    <property type="entry name" value="ConA-like_dom_sf"/>
</dbReference>
<evidence type="ECO:0000313" key="5">
    <source>
        <dbReference type="Ensembl" id="ENSPKIP00000032839.1"/>
    </source>
</evidence>
<reference evidence="5" key="2">
    <citation type="submission" date="2025-09" db="UniProtKB">
        <authorList>
            <consortium name="Ensembl"/>
        </authorList>
    </citation>
    <scope>IDENTIFICATION</scope>
</reference>
<dbReference type="CDD" id="cd16040">
    <property type="entry name" value="SPRY_PRY_SNTX"/>
    <property type="match status" value="1"/>
</dbReference>
<keyword evidence="3" id="KW-0862">Zinc</keyword>
<dbReference type="SMART" id="SM00589">
    <property type="entry name" value="PRY"/>
    <property type="match status" value="1"/>
</dbReference>
<dbReference type="InterPro" id="IPR051051">
    <property type="entry name" value="E3_ubiq-ligase_TRIM/RNF"/>
</dbReference>
<protein>
    <recommendedName>
        <fullName evidence="4">B30.2/SPRY domain-containing protein</fullName>
    </recommendedName>
</protein>
<dbReference type="InterPro" id="IPR043136">
    <property type="entry name" value="B30.2/SPRY_sf"/>
</dbReference>
<dbReference type="PANTHER" id="PTHR25465:SF5">
    <property type="entry name" value="E3 UBIQUITIN_ISG15 LIGASE TRIM25-RELATED"/>
    <property type="match status" value="1"/>
</dbReference>
<organism evidence="5 6">
    <name type="scientific">Paramormyrops kingsleyae</name>
    <dbReference type="NCBI Taxonomy" id="1676925"/>
    <lineage>
        <taxon>Eukaryota</taxon>
        <taxon>Metazoa</taxon>
        <taxon>Chordata</taxon>
        <taxon>Craniata</taxon>
        <taxon>Vertebrata</taxon>
        <taxon>Euteleostomi</taxon>
        <taxon>Actinopterygii</taxon>
        <taxon>Neopterygii</taxon>
        <taxon>Teleostei</taxon>
        <taxon>Osteoglossocephala</taxon>
        <taxon>Osteoglossomorpha</taxon>
        <taxon>Osteoglossiformes</taxon>
        <taxon>Mormyridae</taxon>
        <taxon>Paramormyrops</taxon>
    </lineage>
</organism>
<reference evidence="5" key="1">
    <citation type="submission" date="2025-08" db="UniProtKB">
        <authorList>
            <consortium name="Ensembl"/>
        </authorList>
    </citation>
    <scope>IDENTIFICATION</scope>
</reference>
<dbReference type="AlphaFoldDB" id="A0A3B3SQ13"/>
<evidence type="ECO:0000259" key="4">
    <source>
        <dbReference type="PROSITE" id="PS50188"/>
    </source>
</evidence>
<dbReference type="Pfam" id="PF13765">
    <property type="entry name" value="PRY"/>
    <property type="match status" value="1"/>
</dbReference>
<dbReference type="SMART" id="SM00449">
    <property type="entry name" value="SPRY"/>
    <property type="match status" value="1"/>
</dbReference>
<dbReference type="SUPFAM" id="SSF49899">
    <property type="entry name" value="Concanavalin A-like lectins/glucanases"/>
    <property type="match status" value="1"/>
</dbReference>
<evidence type="ECO:0000313" key="6">
    <source>
        <dbReference type="Proteomes" id="UP000261540"/>
    </source>
</evidence>
<dbReference type="InterPro" id="IPR003877">
    <property type="entry name" value="SPRY_dom"/>
</dbReference>
<dbReference type="GO" id="GO:0005737">
    <property type="term" value="C:cytoplasm"/>
    <property type="evidence" value="ECO:0007669"/>
    <property type="project" value="UniProtKB-ARBA"/>
</dbReference>
<evidence type="ECO:0000256" key="1">
    <source>
        <dbReference type="ARBA" id="ARBA00022723"/>
    </source>
</evidence>
<dbReference type="PANTHER" id="PTHR25465">
    <property type="entry name" value="B-BOX DOMAIN CONTAINING"/>
    <property type="match status" value="1"/>
</dbReference>
<dbReference type="Pfam" id="PF00622">
    <property type="entry name" value="SPRY"/>
    <property type="match status" value="1"/>
</dbReference>
<evidence type="ECO:0000256" key="2">
    <source>
        <dbReference type="ARBA" id="ARBA00022771"/>
    </source>
</evidence>
<dbReference type="PROSITE" id="PS50188">
    <property type="entry name" value="B302_SPRY"/>
    <property type="match status" value="1"/>
</dbReference>
<sequence>HMISTPGPNMTLCKLKKQRRNSCQLTLDPNTANRLLSLSGGNRKVTWGAKQPYADHPERFDVCPTVLCKESLTGRCYWEAEWDGDDARIGVTYKGIGRKGGRDCELGYNDKSWSLYYGSDRFSVWHNNKRTRIRIQPSVSRRIGVYLDCGAGALSFYRVSSDGLTLLHRFTSSFTEPLYLGFGVYINSSVNTGKERDIF</sequence>
<dbReference type="GeneTree" id="ENSGT00940000154395"/>
<dbReference type="Gene3D" id="2.60.120.920">
    <property type="match status" value="1"/>
</dbReference>
<keyword evidence="1" id="KW-0479">Metal-binding</keyword>
<keyword evidence="2" id="KW-0863">Zinc-finger</keyword>
<feature type="domain" description="B30.2/SPRY" evidence="4">
    <location>
        <begin position="5"/>
        <end position="197"/>
    </location>
</feature>
<dbReference type="InterPro" id="IPR001870">
    <property type="entry name" value="B30.2/SPRY"/>
</dbReference>
<evidence type="ECO:0000256" key="3">
    <source>
        <dbReference type="ARBA" id="ARBA00022833"/>
    </source>
</evidence>
<keyword evidence="6" id="KW-1185">Reference proteome</keyword>
<dbReference type="GO" id="GO:0008270">
    <property type="term" value="F:zinc ion binding"/>
    <property type="evidence" value="ECO:0007669"/>
    <property type="project" value="UniProtKB-KW"/>
</dbReference>
<accession>A0A3B3SQ13</accession>
<dbReference type="PRINTS" id="PR01407">
    <property type="entry name" value="BUTYPHLNCDUF"/>
</dbReference>
<name>A0A3B3SQ13_9TELE</name>
<dbReference type="Ensembl" id="ENSPKIT00000013714.1">
    <property type="protein sequence ID" value="ENSPKIP00000032839.1"/>
    <property type="gene ID" value="ENSPKIG00000012780.1"/>
</dbReference>